<keyword evidence="3" id="KW-1185">Reference proteome</keyword>
<feature type="compositionally biased region" description="Basic and acidic residues" evidence="1">
    <location>
        <begin position="226"/>
        <end position="245"/>
    </location>
</feature>
<proteinExistence type="predicted"/>
<evidence type="ECO:0000313" key="3">
    <source>
        <dbReference type="Proteomes" id="UP001151760"/>
    </source>
</evidence>
<evidence type="ECO:0000313" key="2">
    <source>
        <dbReference type="EMBL" id="GJT54414.1"/>
    </source>
</evidence>
<accession>A0ABQ5EU89</accession>
<gene>
    <name evidence="2" type="ORF">Tco_0989468</name>
</gene>
<feature type="region of interest" description="Disordered" evidence="1">
    <location>
        <begin position="222"/>
        <end position="245"/>
    </location>
</feature>
<sequence>MISIRLRKFYKKTGRRLQFDAKEPVRFDKTKVECFNCHNTGNFAREYRSKGNQESRRRDAGETLKMRKKKLSLMATALSSNIKVRYKLSRTESGLGYGNQIHEGVLSYEKEVLESVFDSRSSDVEDSHVNDRFAKNIPDFVPKPTVNEPTIVSKLKVWSDAPVIDEYESNSDDEYDDPQNALKNKGIVVSDYQHIHWNKAYLMCDKKTRSKDVIIVAVKSSVGNNGDEKPNRDTGPKTNEEPKDQEDLAFLKEIKRFKRQENEANDAAKAFRKEFAQYIKDLLLQAGAARCY</sequence>
<evidence type="ECO:0000256" key="1">
    <source>
        <dbReference type="SAM" id="MobiDB-lite"/>
    </source>
</evidence>
<protein>
    <submittedName>
        <fullName evidence="2">Uncharacterized protein</fullName>
    </submittedName>
</protein>
<dbReference type="EMBL" id="BQNB010016670">
    <property type="protein sequence ID" value="GJT54414.1"/>
    <property type="molecule type" value="Genomic_DNA"/>
</dbReference>
<comment type="caution">
    <text evidence="2">The sequence shown here is derived from an EMBL/GenBank/DDBJ whole genome shotgun (WGS) entry which is preliminary data.</text>
</comment>
<reference evidence="2" key="1">
    <citation type="journal article" date="2022" name="Int. J. Mol. Sci.">
        <title>Draft Genome of Tanacetum Coccineum: Genomic Comparison of Closely Related Tanacetum-Family Plants.</title>
        <authorList>
            <person name="Yamashiro T."/>
            <person name="Shiraishi A."/>
            <person name="Nakayama K."/>
            <person name="Satake H."/>
        </authorList>
    </citation>
    <scope>NUCLEOTIDE SEQUENCE</scope>
</reference>
<name>A0ABQ5EU89_9ASTR</name>
<dbReference type="Proteomes" id="UP001151760">
    <property type="component" value="Unassembled WGS sequence"/>
</dbReference>
<reference evidence="2" key="2">
    <citation type="submission" date="2022-01" db="EMBL/GenBank/DDBJ databases">
        <authorList>
            <person name="Yamashiro T."/>
            <person name="Shiraishi A."/>
            <person name="Satake H."/>
            <person name="Nakayama K."/>
        </authorList>
    </citation>
    <scope>NUCLEOTIDE SEQUENCE</scope>
</reference>
<organism evidence="2 3">
    <name type="scientific">Tanacetum coccineum</name>
    <dbReference type="NCBI Taxonomy" id="301880"/>
    <lineage>
        <taxon>Eukaryota</taxon>
        <taxon>Viridiplantae</taxon>
        <taxon>Streptophyta</taxon>
        <taxon>Embryophyta</taxon>
        <taxon>Tracheophyta</taxon>
        <taxon>Spermatophyta</taxon>
        <taxon>Magnoliopsida</taxon>
        <taxon>eudicotyledons</taxon>
        <taxon>Gunneridae</taxon>
        <taxon>Pentapetalae</taxon>
        <taxon>asterids</taxon>
        <taxon>campanulids</taxon>
        <taxon>Asterales</taxon>
        <taxon>Asteraceae</taxon>
        <taxon>Asteroideae</taxon>
        <taxon>Anthemideae</taxon>
        <taxon>Anthemidinae</taxon>
        <taxon>Tanacetum</taxon>
    </lineage>
</organism>